<sequence length="854" mass="99787">MPSHILFGLLRGCDFNGLAPFMSAVNSNKDKIQIIGFVQKGWLTRNPSDPPEAQKVYEDFSQKDLKVLGVLYNDKHKEKCEYQLYNPSDIRLVSDNAPTHQNQQLSKNQFQISSAILDRLFEDSDLLSSIDEDDIGQKQLDIFQLNTRTMIMKMINHQLQSNSQNFLNQLKGSNFYQALLKFVCRESSIEMKGDIMLLEWLEQRCFAIRKYACENQQSLVKQREVHITLVKDKLYVSFQHPVLKGQKQLNAIPLLSAVNYKNFEEKKEVKLIHSQDVFISQGDQINKAEQQIVLIDPESLARNNGLDIINAGIGAITYGVDLNKTIKNIFIKQRENRDKYIELAQKTIFLVTEEEFRKILTITKSNTFKRATTMKQQPQQEQVDEDNFDNVFVQELINYGGINPKVAKKTLEKDTIEGKTETLVQIQKQIKEGLFELDDGQDQPEDKEKVKEEDQENKDLANQQSNTPSEERSEALVYLKNSFHHYMERTHPDAHEKSSKDALFDTINSFSKKDLAADYEKSMIRLFNMYCRHVFWSLIQKDDIHNLFSMVLETETEMKSFSVFLKVLGNECFITGNKVYIKSFKIFLKKVVHICCKVAKFRPLLEILVQEGIINAYQVHMEELKTDQTGYSNKRIEEYFKTETKASQLMNPFIVVPLLKHILHENADILLGNIDRLVSTLVSLNCLFIGNYTLKEQIWVLVISILEKVRQNIDKIPQEKVKKLLQLKVIEYIFSNFQEVKDIDREEVEYVKRQLRENTSGDIDGISRRDAEKLVYARRAICLSGYKKYHNRESAQILIEMMYKFYLIDRKLEESQFLYKNKQGNRSNRIYLQFDDKHGSLFTNNQRRKRWEAQ</sequence>
<feature type="region of interest" description="Disordered" evidence="1">
    <location>
        <begin position="434"/>
        <end position="473"/>
    </location>
</feature>
<dbReference type="InParanoid" id="A0A077ZNI6"/>
<evidence type="ECO:0000313" key="2">
    <source>
        <dbReference type="EMBL" id="CDW71537.1"/>
    </source>
</evidence>
<evidence type="ECO:0000313" key="3">
    <source>
        <dbReference type="Proteomes" id="UP000039865"/>
    </source>
</evidence>
<protein>
    <submittedName>
        <fullName evidence="2">Uncharacterized protein</fullName>
    </submittedName>
</protein>
<organism evidence="2 3">
    <name type="scientific">Stylonychia lemnae</name>
    <name type="common">Ciliate</name>
    <dbReference type="NCBI Taxonomy" id="5949"/>
    <lineage>
        <taxon>Eukaryota</taxon>
        <taxon>Sar</taxon>
        <taxon>Alveolata</taxon>
        <taxon>Ciliophora</taxon>
        <taxon>Intramacronucleata</taxon>
        <taxon>Spirotrichea</taxon>
        <taxon>Stichotrichia</taxon>
        <taxon>Sporadotrichida</taxon>
        <taxon>Oxytrichidae</taxon>
        <taxon>Stylonychinae</taxon>
        <taxon>Stylonychia</taxon>
    </lineage>
</organism>
<dbReference type="AlphaFoldDB" id="A0A077ZNI6"/>
<proteinExistence type="predicted"/>
<dbReference type="Proteomes" id="UP000039865">
    <property type="component" value="Unassembled WGS sequence"/>
</dbReference>
<reference evidence="2 3" key="1">
    <citation type="submission" date="2014-06" db="EMBL/GenBank/DDBJ databases">
        <authorList>
            <person name="Swart Estienne"/>
        </authorList>
    </citation>
    <scope>NUCLEOTIDE SEQUENCE [LARGE SCALE GENOMIC DNA]</scope>
    <source>
        <strain evidence="2 3">130c</strain>
    </source>
</reference>
<gene>
    <name evidence="2" type="primary">Contig7709.g8221</name>
    <name evidence="2" type="ORF">STYLEM_483</name>
</gene>
<name>A0A077ZNI6_STYLE</name>
<evidence type="ECO:0000256" key="1">
    <source>
        <dbReference type="SAM" id="MobiDB-lite"/>
    </source>
</evidence>
<accession>A0A077ZNI6</accession>
<keyword evidence="3" id="KW-1185">Reference proteome</keyword>
<dbReference type="EMBL" id="CCKQ01000461">
    <property type="protein sequence ID" value="CDW71537.1"/>
    <property type="molecule type" value="Genomic_DNA"/>
</dbReference>